<dbReference type="Pfam" id="PF02899">
    <property type="entry name" value="Phage_int_SAM_1"/>
    <property type="match status" value="1"/>
</dbReference>
<gene>
    <name evidence="9" type="ORF">ENR47_07790</name>
</gene>
<reference evidence="9" key="1">
    <citation type="journal article" date="2020" name="mSystems">
        <title>Genome- and Community-Level Interaction Insights into Carbon Utilization and Element Cycling Functions of Hydrothermarchaeota in Hydrothermal Sediment.</title>
        <authorList>
            <person name="Zhou Z."/>
            <person name="Liu Y."/>
            <person name="Xu W."/>
            <person name="Pan J."/>
            <person name="Luo Z.H."/>
            <person name="Li M."/>
        </authorList>
    </citation>
    <scope>NUCLEOTIDE SEQUENCE [LARGE SCALE GENOMIC DNA]</scope>
    <source>
        <strain evidence="9">SpSt-402</strain>
    </source>
</reference>
<dbReference type="PROSITE" id="PS51898">
    <property type="entry name" value="TYR_RECOMBINASE"/>
    <property type="match status" value="1"/>
</dbReference>
<dbReference type="Gene3D" id="1.10.150.130">
    <property type="match status" value="1"/>
</dbReference>
<comment type="caution">
    <text evidence="9">The sequence shown here is derived from an EMBL/GenBank/DDBJ whole genome shotgun (WGS) entry which is preliminary data.</text>
</comment>
<dbReference type="InterPro" id="IPR002104">
    <property type="entry name" value="Integrase_catalytic"/>
</dbReference>
<sequence>MYSQISNSGSQLSKVTQSEFNAQLIQLWLGHNKSKHTRRVYSQDIKEFLQFVGDLPLNQVTYLETQEFRESLASRKLAPRTINRKIHALRSLLTFGCEKVRMLPTNVGVVLGSEPVKNDLAQRILSEEQVFKMFALEENQRNALILRTLYYTGLRVSEICSLTWKDLQPRSEYEGQVTVFGKGGKTRVVLVSEKVWRSLLELRGEAGKDDPVFVSNKGGHLDSSQVFRIVRAAGNRAGIENVSPHWLRHSHASHSMDRGAPLHVVQASLGHSNPATTGRYLHARPGDGSGRYLG</sequence>
<evidence type="ECO:0000256" key="6">
    <source>
        <dbReference type="SAM" id="MobiDB-lite"/>
    </source>
</evidence>
<keyword evidence="2" id="KW-0229">DNA integration</keyword>
<keyword evidence="4" id="KW-0233">DNA recombination</keyword>
<organism evidence="9">
    <name type="scientific">Oscillatoriales cyanobacterium SpSt-402</name>
    <dbReference type="NCBI Taxonomy" id="2282168"/>
    <lineage>
        <taxon>Bacteria</taxon>
        <taxon>Bacillati</taxon>
        <taxon>Cyanobacteriota</taxon>
        <taxon>Cyanophyceae</taxon>
        <taxon>Oscillatoriophycideae</taxon>
        <taxon>Oscillatoriales</taxon>
    </lineage>
</organism>
<feature type="domain" description="Core-binding (CB)" evidence="8">
    <location>
        <begin position="19"/>
        <end position="97"/>
    </location>
</feature>
<feature type="domain" description="Tyr recombinase" evidence="7">
    <location>
        <begin position="120"/>
        <end position="293"/>
    </location>
</feature>
<dbReference type="EMBL" id="DSRD01000496">
    <property type="protein sequence ID" value="HGW94169.1"/>
    <property type="molecule type" value="Genomic_DNA"/>
</dbReference>
<dbReference type="GO" id="GO:0015074">
    <property type="term" value="P:DNA integration"/>
    <property type="evidence" value="ECO:0007669"/>
    <property type="project" value="UniProtKB-KW"/>
</dbReference>
<evidence type="ECO:0000256" key="2">
    <source>
        <dbReference type="ARBA" id="ARBA00022908"/>
    </source>
</evidence>
<dbReference type="InterPro" id="IPR010998">
    <property type="entry name" value="Integrase_recombinase_N"/>
</dbReference>
<dbReference type="InterPro" id="IPR004107">
    <property type="entry name" value="Integrase_SAM-like_N"/>
</dbReference>
<evidence type="ECO:0000256" key="4">
    <source>
        <dbReference type="ARBA" id="ARBA00023172"/>
    </source>
</evidence>
<evidence type="ECO:0000256" key="3">
    <source>
        <dbReference type="ARBA" id="ARBA00023125"/>
    </source>
</evidence>
<dbReference type="SUPFAM" id="SSF56349">
    <property type="entry name" value="DNA breaking-rejoining enzymes"/>
    <property type="match status" value="1"/>
</dbReference>
<accession>A0A832H200</accession>
<dbReference type="GO" id="GO:0006310">
    <property type="term" value="P:DNA recombination"/>
    <property type="evidence" value="ECO:0007669"/>
    <property type="project" value="UniProtKB-KW"/>
</dbReference>
<feature type="region of interest" description="Disordered" evidence="6">
    <location>
        <begin position="271"/>
        <end position="294"/>
    </location>
</feature>
<dbReference type="PANTHER" id="PTHR30349:SF64">
    <property type="entry name" value="PROPHAGE INTEGRASE INTD-RELATED"/>
    <property type="match status" value="1"/>
</dbReference>
<dbReference type="InterPro" id="IPR011010">
    <property type="entry name" value="DNA_brk_join_enz"/>
</dbReference>
<evidence type="ECO:0000313" key="9">
    <source>
        <dbReference type="EMBL" id="HGW94169.1"/>
    </source>
</evidence>
<dbReference type="AlphaFoldDB" id="A0A832H200"/>
<evidence type="ECO:0000259" key="7">
    <source>
        <dbReference type="PROSITE" id="PS51898"/>
    </source>
</evidence>
<protein>
    <submittedName>
        <fullName evidence="9">Integrase</fullName>
    </submittedName>
</protein>
<dbReference type="Gene3D" id="1.10.443.10">
    <property type="entry name" value="Intergrase catalytic core"/>
    <property type="match status" value="1"/>
</dbReference>
<evidence type="ECO:0000256" key="5">
    <source>
        <dbReference type="PROSITE-ProRule" id="PRU01248"/>
    </source>
</evidence>
<dbReference type="InterPro" id="IPR044068">
    <property type="entry name" value="CB"/>
</dbReference>
<dbReference type="PROSITE" id="PS51900">
    <property type="entry name" value="CB"/>
    <property type="match status" value="1"/>
</dbReference>
<dbReference type="InterPro" id="IPR050090">
    <property type="entry name" value="Tyrosine_recombinase_XerCD"/>
</dbReference>
<dbReference type="GO" id="GO:0003677">
    <property type="term" value="F:DNA binding"/>
    <property type="evidence" value="ECO:0007669"/>
    <property type="project" value="UniProtKB-UniRule"/>
</dbReference>
<keyword evidence="3 5" id="KW-0238">DNA-binding</keyword>
<evidence type="ECO:0000256" key="1">
    <source>
        <dbReference type="ARBA" id="ARBA00008857"/>
    </source>
</evidence>
<dbReference type="InterPro" id="IPR013762">
    <property type="entry name" value="Integrase-like_cat_sf"/>
</dbReference>
<name>A0A832H200_9CYAN</name>
<comment type="similarity">
    <text evidence="1">Belongs to the 'phage' integrase family.</text>
</comment>
<proteinExistence type="inferred from homology"/>
<dbReference type="PANTHER" id="PTHR30349">
    <property type="entry name" value="PHAGE INTEGRASE-RELATED"/>
    <property type="match status" value="1"/>
</dbReference>
<dbReference type="Pfam" id="PF00589">
    <property type="entry name" value="Phage_integrase"/>
    <property type="match status" value="1"/>
</dbReference>
<evidence type="ECO:0000259" key="8">
    <source>
        <dbReference type="PROSITE" id="PS51900"/>
    </source>
</evidence>